<name>A0A1M5Z237_9FIRM</name>
<dbReference type="NCBIfam" id="NF040759">
    <property type="entry name" value="WLP_AcsD"/>
    <property type="match status" value="1"/>
</dbReference>
<feature type="domain" description="CO dehydrogenase/acetyl-CoA synthase delta subunit TIM barrel" evidence="1">
    <location>
        <begin position="17"/>
        <end position="258"/>
    </location>
</feature>
<proteinExistence type="predicted"/>
<sequence>MPFTAKPRTFNAAINETVLGTGAKAVTLGGQNVLPLYFFDNTPKNAPAVGIEITDTGYDATGLPALAAFYDGAATPAERAKKAASAEGVSFVCLRFEGADPGGLNKSIADCVAVAKDVLNAIDVPLVVAGCKNIEKDAELFSAVAEVCQGKNVLFLSAREEDYKTVGASVGLAYGQKVGAESAVDINLAKQLNVVMTQLGVSAQSIVMNLGAAAAGYGFEYVASTLDRVKAAALEQNDTMLQMPVMTPVSVETWSVKEAIMAEADMPEWGSQEERGIRMETVTASACLASGAESVILRHPASVKTIAAMIAALL</sequence>
<dbReference type="PANTHER" id="PTHR36214">
    <property type="match status" value="1"/>
</dbReference>
<protein>
    <submittedName>
        <fullName evidence="2">Acetyl-CoA decarbonylase/synthase complex subunit delta</fullName>
    </submittedName>
</protein>
<dbReference type="PANTHER" id="PTHR36214:SF3">
    <property type="entry name" value="ACETYL-COA DECARBONYLASE_SYNTHASE COMPLEX SUBUNIT GAMMA"/>
    <property type="match status" value="1"/>
</dbReference>
<evidence type="ECO:0000313" key="3">
    <source>
        <dbReference type="Proteomes" id="UP000183995"/>
    </source>
</evidence>
<evidence type="ECO:0000259" key="1">
    <source>
        <dbReference type="Pfam" id="PF03599"/>
    </source>
</evidence>
<dbReference type="Proteomes" id="UP000183995">
    <property type="component" value="Unassembled WGS sequence"/>
</dbReference>
<organism evidence="2 3">
    <name type="scientific">Sporobacter termitidis DSM 10068</name>
    <dbReference type="NCBI Taxonomy" id="1123282"/>
    <lineage>
        <taxon>Bacteria</taxon>
        <taxon>Bacillati</taxon>
        <taxon>Bacillota</taxon>
        <taxon>Clostridia</taxon>
        <taxon>Eubacteriales</taxon>
        <taxon>Oscillospiraceae</taxon>
        <taxon>Sporobacter</taxon>
    </lineage>
</organism>
<dbReference type="InterPro" id="IPR011005">
    <property type="entry name" value="Dihydropteroate_synth-like_sf"/>
</dbReference>
<evidence type="ECO:0000313" key="2">
    <source>
        <dbReference type="EMBL" id="SHI18317.1"/>
    </source>
</evidence>
<dbReference type="SUPFAM" id="SSF51717">
    <property type="entry name" value="Dihydropteroate synthetase-like"/>
    <property type="match status" value="1"/>
</dbReference>
<dbReference type="OrthoDB" id="148113at2"/>
<dbReference type="NCBIfam" id="NF003376">
    <property type="entry name" value="PRK04452.1-2"/>
    <property type="match status" value="1"/>
</dbReference>
<dbReference type="Gene3D" id="3.20.20.20">
    <property type="entry name" value="Dihydropteroate synthase-like"/>
    <property type="match status" value="1"/>
</dbReference>
<dbReference type="AlphaFoldDB" id="A0A1M5Z237"/>
<dbReference type="RefSeq" id="WP_073080917.1">
    <property type="nucleotide sequence ID" value="NZ_FQXV01000012.1"/>
</dbReference>
<dbReference type="InterPro" id="IPR051069">
    <property type="entry name" value="ACDS_complex_subunit"/>
</dbReference>
<accession>A0A1M5Z237</accession>
<keyword evidence="3" id="KW-1185">Reference proteome</keyword>
<reference evidence="2 3" key="1">
    <citation type="submission" date="2016-11" db="EMBL/GenBank/DDBJ databases">
        <authorList>
            <person name="Jaros S."/>
            <person name="Januszkiewicz K."/>
            <person name="Wedrychowicz H."/>
        </authorList>
    </citation>
    <scope>NUCLEOTIDE SEQUENCE [LARGE SCALE GENOMIC DNA]</scope>
    <source>
        <strain evidence="2 3">DSM 10068</strain>
    </source>
</reference>
<dbReference type="EMBL" id="FQXV01000012">
    <property type="protein sequence ID" value="SHI18317.1"/>
    <property type="molecule type" value="Genomic_DNA"/>
</dbReference>
<dbReference type="STRING" id="1123282.SAMN02745823_03131"/>
<gene>
    <name evidence="2" type="ORF">SAMN02745823_03131</name>
</gene>
<dbReference type="Pfam" id="PF03599">
    <property type="entry name" value="CdhD"/>
    <property type="match status" value="1"/>
</dbReference>
<dbReference type="InterPro" id="IPR016041">
    <property type="entry name" value="Ac-CoA_synth_d_su_TIM-brl"/>
</dbReference>